<dbReference type="InterPro" id="IPR011050">
    <property type="entry name" value="Pectin_lyase_fold/virulence"/>
</dbReference>
<keyword evidence="3 4" id="KW-0326">Glycosidase</keyword>
<organism evidence="5">
    <name type="scientific">Mangifera indica</name>
    <name type="common">Mango</name>
    <dbReference type="NCBI Taxonomy" id="29780"/>
    <lineage>
        <taxon>Eukaryota</taxon>
        <taxon>Viridiplantae</taxon>
        <taxon>Streptophyta</taxon>
        <taxon>Embryophyta</taxon>
        <taxon>Tracheophyta</taxon>
        <taxon>Spermatophyta</taxon>
        <taxon>Magnoliopsida</taxon>
        <taxon>eudicotyledons</taxon>
        <taxon>Gunneridae</taxon>
        <taxon>Pentapetalae</taxon>
        <taxon>rosids</taxon>
        <taxon>malvids</taxon>
        <taxon>Sapindales</taxon>
        <taxon>Anacardiaceae</taxon>
        <taxon>Mangifera</taxon>
    </lineage>
</organism>
<name>A0A514YDE3_MANIN</name>
<sequence length="265" mass="30137">MTDLSKYSFGAGWVDCRWMEGLRLAGGRSLNGQGAKAWPYNQCHPIASIVNFKFYGYLMRLHEVQTSSQTRLKADVNHQQTVRTLKESTLNEPLVSIFQGHVLVLVMIVPLLDKEIPRSLSVASLVDQEDTRMKYAYLKNIWGTSSSAVAVAFERSKRMPCQNINLGNVHIELSGEKQPTFSCKNVEATYFGTQFPPPCNSSLTHRRKLFIEKILILRNVYKPYSILHLQAREEEGLHRLHLKLGIEDTATFFPFLLSHHSISSN</sequence>
<protein>
    <submittedName>
        <fullName evidence="5">Polygalacturonase</fullName>
        <ecNumber evidence="5">3.2.1.15</ecNumber>
    </submittedName>
</protein>
<comment type="similarity">
    <text evidence="1 4">Belongs to the glycosyl hydrolase 28 family.</text>
</comment>
<reference evidence="5" key="1">
    <citation type="submission" date="2019-05" db="EMBL/GenBank/DDBJ databases">
        <authorList>
            <person name="Kuhn D.N."/>
        </authorList>
    </citation>
    <scope>NUCLEOTIDE SEQUENCE</scope>
</reference>
<dbReference type="GO" id="GO:0004650">
    <property type="term" value="F:polygalacturonase activity"/>
    <property type="evidence" value="ECO:0007669"/>
    <property type="project" value="UniProtKB-EC"/>
</dbReference>
<dbReference type="InterPro" id="IPR012334">
    <property type="entry name" value="Pectin_lyas_fold"/>
</dbReference>
<dbReference type="EC" id="3.2.1.15" evidence="5"/>
<dbReference type="Gene3D" id="2.160.20.10">
    <property type="entry name" value="Single-stranded right-handed beta-helix, Pectin lyase-like"/>
    <property type="match status" value="1"/>
</dbReference>
<gene>
    <name evidence="5" type="primary">PG59</name>
</gene>
<evidence type="ECO:0000256" key="2">
    <source>
        <dbReference type="ARBA" id="ARBA00022801"/>
    </source>
</evidence>
<evidence type="ECO:0000256" key="4">
    <source>
        <dbReference type="RuleBase" id="RU361169"/>
    </source>
</evidence>
<dbReference type="EMBL" id="MK936563">
    <property type="protein sequence ID" value="QDK56807.1"/>
    <property type="molecule type" value="Genomic_DNA"/>
</dbReference>
<dbReference type="SUPFAM" id="SSF51126">
    <property type="entry name" value="Pectin lyase-like"/>
    <property type="match status" value="1"/>
</dbReference>
<reference evidence="5" key="2">
    <citation type="submission" date="2019-07" db="EMBL/GenBank/DDBJ databases">
        <title>Sequencing, Assembly and Annotation of the Mango Genome Cultivar 'Tommy Atkins'.</title>
        <authorList>
            <person name="Islas-Osuna M.A."/>
        </authorList>
    </citation>
    <scope>NUCLEOTIDE SEQUENCE</scope>
</reference>
<evidence type="ECO:0000256" key="1">
    <source>
        <dbReference type="ARBA" id="ARBA00008834"/>
    </source>
</evidence>
<keyword evidence="2 4" id="KW-0378">Hydrolase</keyword>
<accession>A0A514YDE3</accession>
<dbReference type="AlphaFoldDB" id="A0A514YDE3"/>
<dbReference type="Pfam" id="PF00295">
    <property type="entry name" value="Glyco_hydro_28"/>
    <property type="match status" value="1"/>
</dbReference>
<dbReference type="InterPro" id="IPR000743">
    <property type="entry name" value="Glyco_hydro_28"/>
</dbReference>
<evidence type="ECO:0000256" key="3">
    <source>
        <dbReference type="ARBA" id="ARBA00023295"/>
    </source>
</evidence>
<proteinExistence type="inferred from homology"/>
<dbReference type="GO" id="GO:0005975">
    <property type="term" value="P:carbohydrate metabolic process"/>
    <property type="evidence" value="ECO:0007669"/>
    <property type="project" value="InterPro"/>
</dbReference>
<evidence type="ECO:0000313" key="5">
    <source>
        <dbReference type="EMBL" id="QDK56807.1"/>
    </source>
</evidence>